<gene>
    <name evidence="8" type="ORF">CLUMA_CG013320</name>
</gene>
<keyword evidence="9" id="KW-1185">Reference proteome</keyword>
<comment type="subcellular location">
    <subcellularLocation>
        <location evidence="1">Membrane</location>
        <topology evidence="1">Single-pass membrane protein</topology>
    </subcellularLocation>
</comment>
<dbReference type="Pfam" id="PF00085">
    <property type="entry name" value="Thioredoxin"/>
    <property type="match status" value="1"/>
</dbReference>
<evidence type="ECO:0000256" key="2">
    <source>
        <dbReference type="ARBA" id="ARBA00022692"/>
    </source>
</evidence>
<reference evidence="8 9" key="1">
    <citation type="submission" date="2015-04" db="EMBL/GenBank/DDBJ databases">
        <authorList>
            <person name="Syromyatnikov M.Y."/>
            <person name="Popov V.N."/>
        </authorList>
    </citation>
    <scope>NUCLEOTIDE SEQUENCE [LARGE SCALE GENOMIC DNA]</scope>
</reference>
<feature type="chain" id="PRO_5012204643" evidence="6">
    <location>
        <begin position="22"/>
        <end position="424"/>
    </location>
</feature>
<name>A0A1J1IIL6_9DIPT</name>
<keyword evidence="6" id="KW-0732">Signal</keyword>
<organism evidence="8 9">
    <name type="scientific">Clunio marinus</name>
    <dbReference type="NCBI Taxonomy" id="568069"/>
    <lineage>
        <taxon>Eukaryota</taxon>
        <taxon>Metazoa</taxon>
        <taxon>Ecdysozoa</taxon>
        <taxon>Arthropoda</taxon>
        <taxon>Hexapoda</taxon>
        <taxon>Insecta</taxon>
        <taxon>Pterygota</taxon>
        <taxon>Neoptera</taxon>
        <taxon>Endopterygota</taxon>
        <taxon>Diptera</taxon>
        <taxon>Nematocera</taxon>
        <taxon>Chironomoidea</taxon>
        <taxon>Chironomidae</taxon>
        <taxon>Clunio</taxon>
    </lineage>
</organism>
<evidence type="ECO:0000256" key="1">
    <source>
        <dbReference type="ARBA" id="ARBA00004167"/>
    </source>
</evidence>
<evidence type="ECO:0000313" key="8">
    <source>
        <dbReference type="EMBL" id="CRL00032.1"/>
    </source>
</evidence>
<evidence type="ECO:0000256" key="3">
    <source>
        <dbReference type="ARBA" id="ARBA00022989"/>
    </source>
</evidence>
<dbReference type="PANTHER" id="PTHR46426:SF1">
    <property type="entry name" value="PROTEIN DISULFIDE-ISOMERASE TMX3"/>
    <property type="match status" value="1"/>
</dbReference>
<dbReference type="EMBL" id="CVRI01000054">
    <property type="protein sequence ID" value="CRL00032.1"/>
    <property type="molecule type" value="Genomic_DNA"/>
</dbReference>
<dbReference type="STRING" id="568069.A0A1J1IIL6"/>
<feature type="transmembrane region" description="Helical" evidence="5">
    <location>
        <begin position="384"/>
        <end position="406"/>
    </location>
</feature>
<evidence type="ECO:0000256" key="4">
    <source>
        <dbReference type="ARBA" id="ARBA00023136"/>
    </source>
</evidence>
<keyword evidence="3 5" id="KW-1133">Transmembrane helix</keyword>
<dbReference type="InterPro" id="IPR013766">
    <property type="entry name" value="Thioredoxin_domain"/>
</dbReference>
<evidence type="ECO:0000256" key="5">
    <source>
        <dbReference type="SAM" id="Phobius"/>
    </source>
</evidence>
<dbReference type="AlphaFoldDB" id="A0A1J1IIL6"/>
<dbReference type="SUPFAM" id="SSF52833">
    <property type="entry name" value="Thioredoxin-like"/>
    <property type="match status" value="1"/>
</dbReference>
<dbReference type="PANTHER" id="PTHR46426">
    <property type="entry name" value="PROTEIN DISULFIDE-ISOMERASE TMX3"/>
    <property type="match status" value="1"/>
</dbReference>
<accession>A0A1J1IIL6</accession>
<evidence type="ECO:0000256" key="6">
    <source>
        <dbReference type="SAM" id="SignalP"/>
    </source>
</evidence>
<evidence type="ECO:0000313" key="9">
    <source>
        <dbReference type="Proteomes" id="UP000183832"/>
    </source>
</evidence>
<sequence length="424" mass="49692">MNFEKLLISTLVVLFSSKTWGSRVLELSDRFLDVRSEGMWYIEFYAPYCGYCKKLEPIWNHVGQSLHNTNIRVGKIDCTRFKSVCHSFKVQGYPTIIFIRGNNEYVFNGERTKDELVHFAMRMSGPPIQQVTRVESFEILKANNPIFFVYVGKQSGSLWDSFYINAEAHQAHGYFYATTEEVAGKHFFIDSSPVILVYKENSHYTFPLSDSFESFELSHLNGTLHNWITCERFPTFPKITRENIYLLRQTKKFLALVVVEENKLNELMTHELEFRDMIERIIRTKRSKYHEFFQFGWTNPELSHSIAMDTLSTPHLLILNSTTNEHHLPEDDPLEMTPEAVEIFLESVLNQSARVYGGDFFTIRMYRAWFELKRLLWDMWRGNPVLTCVIFGLPLGFLSLICYSIFCADIMDADEEEDVHEKKE</sequence>
<dbReference type="FunFam" id="3.40.30.10:FF:000300">
    <property type="entry name" value="Blast:Protein disulfide-isomerase TMX3"/>
    <property type="match status" value="1"/>
</dbReference>
<dbReference type="InterPro" id="IPR052250">
    <property type="entry name" value="PDI_TMX3"/>
</dbReference>
<feature type="signal peptide" evidence="6">
    <location>
        <begin position="1"/>
        <end position="21"/>
    </location>
</feature>
<dbReference type="Gene3D" id="3.40.30.10">
    <property type="entry name" value="Glutaredoxin"/>
    <property type="match status" value="3"/>
</dbReference>
<protein>
    <submittedName>
        <fullName evidence="8">CLUMA_CG013320, isoform A</fullName>
    </submittedName>
</protein>
<feature type="domain" description="Thioredoxin" evidence="7">
    <location>
        <begin position="6"/>
        <end position="125"/>
    </location>
</feature>
<proteinExistence type="predicted"/>
<dbReference type="GO" id="GO:0016020">
    <property type="term" value="C:membrane"/>
    <property type="evidence" value="ECO:0007669"/>
    <property type="project" value="UniProtKB-SubCell"/>
</dbReference>
<keyword evidence="4 5" id="KW-0472">Membrane</keyword>
<dbReference type="InterPro" id="IPR036249">
    <property type="entry name" value="Thioredoxin-like_sf"/>
</dbReference>
<dbReference type="Proteomes" id="UP000183832">
    <property type="component" value="Unassembled WGS sequence"/>
</dbReference>
<dbReference type="OrthoDB" id="74910at2759"/>
<dbReference type="GO" id="GO:0005783">
    <property type="term" value="C:endoplasmic reticulum"/>
    <property type="evidence" value="ECO:0007669"/>
    <property type="project" value="TreeGrafter"/>
</dbReference>
<dbReference type="Pfam" id="PF13848">
    <property type="entry name" value="Thioredoxin_6"/>
    <property type="match status" value="1"/>
</dbReference>
<evidence type="ECO:0000259" key="7">
    <source>
        <dbReference type="PROSITE" id="PS51352"/>
    </source>
</evidence>
<keyword evidence="2 5" id="KW-0812">Transmembrane</keyword>
<dbReference type="PROSITE" id="PS51352">
    <property type="entry name" value="THIOREDOXIN_2"/>
    <property type="match status" value="1"/>
</dbReference>